<keyword evidence="8" id="KW-1185">Reference proteome</keyword>
<dbReference type="InterPro" id="IPR006145">
    <property type="entry name" value="PsdUridine_synth_RsuA/RluA"/>
</dbReference>
<organism evidence="7 8">
    <name type="scientific">Thermoflavimicrobium daqui</name>
    <dbReference type="NCBI Taxonomy" id="2137476"/>
    <lineage>
        <taxon>Bacteria</taxon>
        <taxon>Bacillati</taxon>
        <taxon>Bacillota</taxon>
        <taxon>Bacilli</taxon>
        <taxon>Bacillales</taxon>
        <taxon>Thermoactinomycetaceae</taxon>
        <taxon>Thermoflavimicrobium</taxon>
    </lineage>
</organism>
<dbReference type="NCBIfam" id="TIGR00093">
    <property type="entry name" value="pseudouridine synthase"/>
    <property type="match status" value="1"/>
</dbReference>
<reference evidence="7 8" key="2">
    <citation type="submission" date="2018-06" db="EMBL/GenBank/DDBJ databases">
        <authorList>
            <person name="Zhirakovskaya E."/>
        </authorList>
    </citation>
    <scope>NUCLEOTIDE SEQUENCE [LARGE SCALE GENOMIC DNA]</scope>
    <source>
        <strain evidence="7 8">FBKL4.011</strain>
    </source>
</reference>
<dbReference type="GO" id="GO:0003723">
    <property type="term" value="F:RNA binding"/>
    <property type="evidence" value="ECO:0007669"/>
    <property type="project" value="UniProtKB-KW"/>
</dbReference>
<dbReference type="InterPro" id="IPR036986">
    <property type="entry name" value="S4_RNA-bd_sf"/>
</dbReference>
<dbReference type="Pfam" id="PF00849">
    <property type="entry name" value="PseudoU_synth_2"/>
    <property type="match status" value="1"/>
</dbReference>
<dbReference type="PANTHER" id="PTHR47683">
    <property type="entry name" value="PSEUDOURIDINE SYNTHASE FAMILY PROTEIN-RELATED"/>
    <property type="match status" value="1"/>
</dbReference>
<proteinExistence type="inferred from homology"/>
<keyword evidence="3 5" id="KW-0413">Isomerase</keyword>
<dbReference type="EC" id="5.4.99.-" evidence="5"/>
<dbReference type="FunFam" id="3.30.70.1560:FF:000001">
    <property type="entry name" value="Pseudouridine synthase"/>
    <property type="match status" value="1"/>
</dbReference>
<dbReference type="InterPro" id="IPR000748">
    <property type="entry name" value="PsdUridine_synth_RsuA/RluB/E/F"/>
</dbReference>
<dbReference type="AlphaFoldDB" id="A0A364K4H0"/>
<dbReference type="InterPro" id="IPR018496">
    <property type="entry name" value="PsdUridine_synth_RsuA/RluB_CS"/>
</dbReference>
<dbReference type="Gene3D" id="3.10.290.10">
    <property type="entry name" value="RNA-binding S4 domain"/>
    <property type="match status" value="1"/>
</dbReference>
<dbReference type="CDD" id="cd00165">
    <property type="entry name" value="S4"/>
    <property type="match status" value="1"/>
</dbReference>
<dbReference type="InterPro" id="IPR042092">
    <property type="entry name" value="PsdUridine_s_RsuA/RluB/E/F_cat"/>
</dbReference>
<dbReference type="InterPro" id="IPR002942">
    <property type="entry name" value="S4_RNA-bd"/>
</dbReference>
<dbReference type="SUPFAM" id="SSF55120">
    <property type="entry name" value="Pseudouridine synthase"/>
    <property type="match status" value="1"/>
</dbReference>
<dbReference type="SMART" id="SM00363">
    <property type="entry name" value="S4"/>
    <property type="match status" value="1"/>
</dbReference>
<dbReference type="Gene3D" id="3.30.70.1560">
    <property type="entry name" value="Alpha-L RNA-binding motif"/>
    <property type="match status" value="1"/>
</dbReference>
<evidence type="ECO:0000256" key="4">
    <source>
        <dbReference type="PROSITE-ProRule" id="PRU00182"/>
    </source>
</evidence>
<dbReference type="SUPFAM" id="SSF55174">
    <property type="entry name" value="Alpha-L RNA-binding motif"/>
    <property type="match status" value="1"/>
</dbReference>
<comment type="similarity">
    <text evidence="1 5">Belongs to the pseudouridine synthase RsuA family.</text>
</comment>
<accession>A0A364K4H0</accession>
<dbReference type="PANTHER" id="PTHR47683:SF4">
    <property type="entry name" value="PSEUDOURIDINE SYNTHASE"/>
    <property type="match status" value="1"/>
</dbReference>
<dbReference type="EMBL" id="QJKK01000005">
    <property type="protein sequence ID" value="RAL24274.1"/>
    <property type="molecule type" value="Genomic_DNA"/>
</dbReference>
<name>A0A364K4H0_9BACL</name>
<dbReference type="Proteomes" id="UP000251213">
    <property type="component" value="Unassembled WGS sequence"/>
</dbReference>
<dbReference type="InterPro" id="IPR020103">
    <property type="entry name" value="PsdUridine_synth_cat_dom_sf"/>
</dbReference>
<feature type="domain" description="RNA-binding S4" evidence="6">
    <location>
        <begin position="7"/>
        <end position="67"/>
    </location>
</feature>
<evidence type="ECO:0000259" key="6">
    <source>
        <dbReference type="SMART" id="SM00363"/>
    </source>
</evidence>
<evidence type="ECO:0000313" key="7">
    <source>
        <dbReference type="EMBL" id="RAL24274.1"/>
    </source>
</evidence>
<dbReference type="GO" id="GO:0120159">
    <property type="term" value="F:rRNA pseudouridine synthase activity"/>
    <property type="evidence" value="ECO:0007669"/>
    <property type="project" value="UniProtKB-ARBA"/>
</dbReference>
<dbReference type="OrthoDB" id="9807213at2"/>
<evidence type="ECO:0000256" key="2">
    <source>
        <dbReference type="ARBA" id="ARBA00022884"/>
    </source>
</evidence>
<evidence type="ECO:0000256" key="5">
    <source>
        <dbReference type="RuleBase" id="RU003887"/>
    </source>
</evidence>
<dbReference type="GO" id="GO:0000455">
    <property type="term" value="P:enzyme-directed rRNA pseudouridine synthesis"/>
    <property type="evidence" value="ECO:0007669"/>
    <property type="project" value="UniProtKB-ARBA"/>
</dbReference>
<dbReference type="PROSITE" id="PS50889">
    <property type="entry name" value="S4"/>
    <property type="match status" value="1"/>
</dbReference>
<evidence type="ECO:0000313" key="8">
    <source>
        <dbReference type="Proteomes" id="UP000251213"/>
    </source>
</evidence>
<keyword evidence="2 4" id="KW-0694">RNA-binding</keyword>
<dbReference type="PROSITE" id="PS01149">
    <property type="entry name" value="PSI_RSU"/>
    <property type="match status" value="1"/>
</dbReference>
<comment type="caution">
    <text evidence="7">The sequence shown here is derived from an EMBL/GenBank/DDBJ whole genome shotgun (WGS) entry which is preliminary data.</text>
</comment>
<dbReference type="Pfam" id="PF01479">
    <property type="entry name" value="S4"/>
    <property type="match status" value="1"/>
</dbReference>
<reference evidence="7 8" key="1">
    <citation type="submission" date="2018-06" db="EMBL/GenBank/DDBJ databases">
        <title>Thermoflavimicrobium daqus sp. nov., a thermophilic microbe isolated from Moutai-flavour Daqu.</title>
        <authorList>
            <person name="Wang X."/>
            <person name="Zhou H."/>
        </authorList>
    </citation>
    <scope>NUCLEOTIDE SEQUENCE [LARGE SCALE GENOMIC DNA]</scope>
    <source>
        <strain evidence="7 8">FBKL4.011</strain>
    </source>
</reference>
<dbReference type="InterPro" id="IPR050343">
    <property type="entry name" value="RsuA_PseudoU_synthase"/>
</dbReference>
<dbReference type="Gene3D" id="3.30.70.580">
    <property type="entry name" value="Pseudouridine synthase I, catalytic domain, N-terminal subdomain"/>
    <property type="match status" value="1"/>
</dbReference>
<protein>
    <recommendedName>
        <fullName evidence="5">Pseudouridine synthase</fullName>
        <ecNumber evidence="5">5.4.99.-</ecNumber>
    </recommendedName>
</protein>
<dbReference type="GO" id="GO:0005829">
    <property type="term" value="C:cytosol"/>
    <property type="evidence" value="ECO:0007669"/>
    <property type="project" value="UniProtKB-ARBA"/>
</dbReference>
<gene>
    <name evidence="7" type="ORF">DL897_11405</name>
</gene>
<evidence type="ECO:0000256" key="3">
    <source>
        <dbReference type="ARBA" id="ARBA00023235"/>
    </source>
</evidence>
<dbReference type="InterPro" id="IPR020094">
    <property type="entry name" value="TruA/RsuA/RluB/E/F_N"/>
</dbReference>
<sequence>MANDKRQRIDKILANMGWGTRKEIKKRMKTGSVVINGKVIQDPGFHVLPNHDRIEIDGELVTYQEYIYLMMNKPAGVLSATEDRFAEVVTDLLDPIHQHFEPFPVGRLDKDTEGLLILTNDGKLAHQLLSPKKHVPKLYYAMVEGEVTEADILAFRQGVILDDGYLTMPSELEILQAGKTSEVELTIYEGKFHQVKRMFIAVGKKVKYLKRLAMGSLYLDPDLEPGEYLELTEEDIAKLKEDVKKKKTY</sequence>
<dbReference type="CDD" id="cd02553">
    <property type="entry name" value="PseudoU_synth_RsuA"/>
    <property type="match status" value="1"/>
</dbReference>
<dbReference type="RefSeq" id="WP_113659265.1">
    <property type="nucleotide sequence ID" value="NZ_KZ845667.1"/>
</dbReference>
<evidence type="ECO:0000256" key="1">
    <source>
        <dbReference type="ARBA" id="ARBA00008348"/>
    </source>
</evidence>